<protein>
    <submittedName>
        <fullName evidence="5">Uncharacterized protein</fullName>
    </submittedName>
</protein>
<dbReference type="PROSITE" id="PS50208">
    <property type="entry name" value="CASPASE_P20"/>
    <property type="match status" value="1"/>
</dbReference>
<evidence type="ECO:0000313" key="5">
    <source>
        <dbReference type="EMBL" id="CAD7652784.1"/>
    </source>
</evidence>
<gene>
    <name evidence="5" type="ORF">ONB1V03_LOCUS9443</name>
</gene>
<dbReference type="GO" id="GO:0006508">
    <property type="term" value="P:proteolysis"/>
    <property type="evidence" value="ECO:0007669"/>
    <property type="project" value="InterPro"/>
</dbReference>
<feature type="non-terminal residue" evidence="5">
    <location>
        <position position="1"/>
    </location>
</feature>
<evidence type="ECO:0000259" key="3">
    <source>
        <dbReference type="PROSITE" id="PS50207"/>
    </source>
</evidence>
<evidence type="ECO:0000256" key="2">
    <source>
        <dbReference type="RuleBase" id="RU003971"/>
    </source>
</evidence>
<dbReference type="PANTHER" id="PTHR10454:SF210">
    <property type="entry name" value="CASPASE-2"/>
    <property type="match status" value="1"/>
</dbReference>
<comment type="similarity">
    <text evidence="1 2">Belongs to the peptidase C14A family.</text>
</comment>
<reference evidence="5" key="1">
    <citation type="submission" date="2020-11" db="EMBL/GenBank/DDBJ databases">
        <authorList>
            <person name="Tran Van P."/>
        </authorList>
    </citation>
    <scope>NUCLEOTIDE SEQUENCE</scope>
</reference>
<organism evidence="5">
    <name type="scientific">Oppiella nova</name>
    <dbReference type="NCBI Taxonomy" id="334625"/>
    <lineage>
        <taxon>Eukaryota</taxon>
        <taxon>Metazoa</taxon>
        <taxon>Ecdysozoa</taxon>
        <taxon>Arthropoda</taxon>
        <taxon>Chelicerata</taxon>
        <taxon>Arachnida</taxon>
        <taxon>Acari</taxon>
        <taxon>Acariformes</taxon>
        <taxon>Sarcoptiformes</taxon>
        <taxon>Oribatida</taxon>
        <taxon>Brachypylina</taxon>
        <taxon>Oppioidea</taxon>
        <taxon>Oppiidae</taxon>
        <taxon>Oppiella</taxon>
    </lineage>
</organism>
<sequence length="350" mass="39946">MYSPSTDIITDLDTKDIPLDYRTWTVLLYHTIRIQDQLKKILKEEEAPLILVMYQVVVKLQWLLEKRGDISVDSTNGNAPAYNLGNVSGGQINVRSGVPHGFGCCCEIVSDESDDYFNNLEVKPREGNIRKSEKEIYDMSKPNQRGLCIIFNIVKFPGHETRDGSSYEARCLQKVHTQLSCEVDVINSDEEQNDCKYQDIINKLEQTSKLPNNTCYNALFVFFLSHGESNGLCCSDGEILPFNKPADMFNDNSSTWKEIPKFFSYHCCRGTEFDYQTTDTSRSTSYAHTLINFSTQSVLNALIGLLFILGYVSWRHTQYGTYFGKAYCLSACEHAHDKHLQQILEEILQP</sequence>
<dbReference type="InterPro" id="IPR002398">
    <property type="entry name" value="Pept_C14"/>
</dbReference>
<dbReference type="SMART" id="SM00115">
    <property type="entry name" value="CASc"/>
    <property type="match status" value="1"/>
</dbReference>
<feature type="domain" description="Caspase family p20" evidence="4">
    <location>
        <begin position="144"/>
        <end position="272"/>
    </location>
</feature>
<feature type="domain" description="Caspase family p10" evidence="3">
    <location>
        <begin position="310"/>
        <end position="350"/>
    </location>
</feature>
<dbReference type="Gene3D" id="3.40.50.1460">
    <property type="match status" value="1"/>
</dbReference>
<dbReference type="Proteomes" id="UP000728032">
    <property type="component" value="Unassembled WGS sequence"/>
</dbReference>
<keyword evidence="6" id="KW-1185">Reference proteome</keyword>
<dbReference type="Pfam" id="PF00656">
    <property type="entry name" value="Peptidase_C14"/>
    <property type="match status" value="1"/>
</dbReference>
<accession>A0A7R9QNP9</accession>
<dbReference type="PANTHER" id="PTHR10454">
    <property type="entry name" value="CASPASE"/>
    <property type="match status" value="1"/>
</dbReference>
<dbReference type="AlphaFoldDB" id="A0A7R9QNP9"/>
<name>A0A7R9QNP9_9ACAR</name>
<dbReference type="SUPFAM" id="SSF52129">
    <property type="entry name" value="Caspase-like"/>
    <property type="match status" value="1"/>
</dbReference>
<proteinExistence type="inferred from homology"/>
<dbReference type="GO" id="GO:0005737">
    <property type="term" value="C:cytoplasm"/>
    <property type="evidence" value="ECO:0007669"/>
    <property type="project" value="TreeGrafter"/>
</dbReference>
<dbReference type="GO" id="GO:0043525">
    <property type="term" value="P:positive regulation of neuron apoptotic process"/>
    <property type="evidence" value="ECO:0007669"/>
    <property type="project" value="TreeGrafter"/>
</dbReference>
<dbReference type="InterPro" id="IPR015917">
    <property type="entry name" value="Pept_C14A"/>
</dbReference>
<dbReference type="EMBL" id="CAJPVJ010005926">
    <property type="protein sequence ID" value="CAG2169971.1"/>
    <property type="molecule type" value="Genomic_DNA"/>
</dbReference>
<dbReference type="InterPro" id="IPR011600">
    <property type="entry name" value="Pept_C14_caspase"/>
</dbReference>
<dbReference type="InterPro" id="IPR002138">
    <property type="entry name" value="Pept_C14_p10"/>
</dbReference>
<dbReference type="PRINTS" id="PR00376">
    <property type="entry name" value="IL1BCENZYME"/>
</dbReference>
<dbReference type="GO" id="GO:0004197">
    <property type="term" value="F:cysteine-type endopeptidase activity"/>
    <property type="evidence" value="ECO:0007669"/>
    <property type="project" value="InterPro"/>
</dbReference>
<dbReference type="PROSITE" id="PS50207">
    <property type="entry name" value="CASPASE_P10"/>
    <property type="match status" value="1"/>
</dbReference>
<evidence type="ECO:0000259" key="4">
    <source>
        <dbReference type="PROSITE" id="PS50208"/>
    </source>
</evidence>
<evidence type="ECO:0000256" key="1">
    <source>
        <dbReference type="ARBA" id="ARBA00010134"/>
    </source>
</evidence>
<dbReference type="EMBL" id="OC920751">
    <property type="protein sequence ID" value="CAD7652784.1"/>
    <property type="molecule type" value="Genomic_DNA"/>
</dbReference>
<dbReference type="InterPro" id="IPR001309">
    <property type="entry name" value="Pept_C14_p20"/>
</dbReference>
<dbReference type="GO" id="GO:0006915">
    <property type="term" value="P:apoptotic process"/>
    <property type="evidence" value="ECO:0007669"/>
    <property type="project" value="TreeGrafter"/>
</dbReference>
<dbReference type="InterPro" id="IPR029030">
    <property type="entry name" value="Caspase-like_dom_sf"/>
</dbReference>
<evidence type="ECO:0000313" key="6">
    <source>
        <dbReference type="Proteomes" id="UP000728032"/>
    </source>
</evidence>